<dbReference type="AlphaFoldDB" id="A0A7S0S7G5"/>
<gene>
    <name evidence="2" type="ORF">MANT1106_LOCUS1124</name>
</gene>
<reference evidence="2" key="1">
    <citation type="submission" date="2021-01" db="EMBL/GenBank/DDBJ databases">
        <authorList>
            <person name="Corre E."/>
            <person name="Pelletier E."/>
            <person name="Niang G."/>
            <person name="Scheremetjew M."/>
            <person name="Finn R."/>
            <person name="Kale V."/>
            <person name="Holt S."/>
            <person name="Cochrane G."/>
            <person name="Meng A."/>
            <person name="Brown T."/>
            <person name="Cohen L."/>
        </authorList>
    </citation>
    <scope>NUCLEOTIDE SEQUENCE</scope>
    <source>
        <strain evidence="2">SL-175</strain>
    </source>
</reference>
<name>A0A7S0S7G5_9CHLO</name>
<evidence type="ECO:0000313" key="2">
    <source>
        <dbReference type="EMBL" id="CAD8698443.1"/>
    </source>
</evidence>
<dbReference type="EMBL" id="HBFC01002181">
    <property type="protein sequence ID" value="CAD8698443.1"/>
    <property type="molecule type" value="Transcribed_RNA"/>
</dbReference>
<organism evidence="2">
    <name type="scientific">Mantoniella antarctica</name>
    <dbReference type="NCBI Taxonomy" id="81844"/>
    <lineage>
        <taxon>Eukaryota</taxon>
        <taxon>Viridiplantae</taxon>
        <taxon>Chlorophyta</taxon>
        <taxon>Mamiellophyceae</taxon>
        <taxon>Mamiellales</taxon>
        <taxon>Mamiellaceae</taxon>
        <taxon>Mantoniella</taxon>
    </lineage>
</organism>
<protein>
    <submittedName>
        <fullName evidence="2">Uncharacterized protein</fullName>
    </submittedName>
</protein>
<keyword evidence="1" id="KW-0732">Signal</keyword>
<proteinExistence type="predicted"/>
<feature type="chain" id="PRO_5030682626" evidence="1">
    <location>
        <begin position="25"/>
        <end position="325"/>
    </location>
</feature>
<evidence type="ECO:0000256" key="1">
    <source>
        <dbReference type="SAM" id="SignalP"/>
    </source>
</evidence>
<sequence length="325" mass="35414">MSLLASPWLPVLFLFAPYLELVVAAIPSRLVTCSHDFYHCLNVRRFSSSTRYGGHGLFYSYFASMLATFASRIVGVAWSLKVPTLESLWTQRQRALEASTCWLLVNLMPTQTASRVCGAGRGGALARGFLYAGEGLNKFTSLTRGVLMPEPKGALERLLLVASSGAASTWSRAVTDRCVVNKPWLVDAVSATATELLRNLALAAAVLVAHGESFAVVVDHFRCDEDSFYGFTSRRRAGGWMVQMCVAPEWRVEDVARQGVLLLVFVYLAELYLGKSADPAVFKPKPKTKAKAKAKTKTKVKAVWNQAVGAGANKTSGTPVKTKKE</sequence>
<accession>A0A7S0S7G5</accession>
<feature type="signal peptide" evidence="1">
    <location>
        <begin position="1"/>
        <end position="24"/>
    </location>
</feature>